<sequence>MGIGLLNLTNVGKENIYLSANPEITFFKIAYKRYTNFSIEETPQYFKSTPDFGRRCTVNISKNADLMGKIYLYVELPSIQFENISKNNDIKFAWVNKIGIALINFVEFELGGSIIDRHYGDWLNIWNELTIGMGLKKSYNKMIGNINELTNFSSTKYNYILYIPLSFWFCLDSGLALPLIALSHNDIKIHVEFNDINSCYKLSPSYYINITNNICILNKGEKIIQTYQNTQNIGEFVYFDKLNQLLYYNPIIGKFIVPTSDNDNNLILTGETSNFKLYIQTNSVVVQGEDYFKFNTPSLINSYLLINYIYLDNYERNKFINKNHEYIVQVIQTLPEQPIYSINYIYKLPLYNPVKLLIWRTLLSSNKLNNNQFNYTSIPYTNTEESLINKNLLVINSVNRMDLDSIKYYTNIQKHQYNFYNDQSGIYMYSFSLSPRDLQPSSSMNFSRIDDAYIQLNMNTIINYQNPVLIQCYAIQYNLFRANNGIGGLVFNL</sequence>
<name>A0A6C0ECB7_9ZZZZ</name>
<dbReference type="Pfam" id="PF16903">
    <property type="entry name" value="Capsid_N"/>
    <property type="match status" value="1"/>
</dbReference>
<dbReference type="InterPro" id="IPR038519">
    <property type="entry name" value="MCP_C_sf"/>
</dbReference>
<dbReference type="Pfam" id="PF04451">
    <property type="entry name" value="Capsid_NCLDV"/>
    <property type="match status" value="1"/>
</dbReference>
<dbReference type="InterPro" id="IPR007542">
    <property type="entry name" value="MCP_C"/>
</dbReference>
<evidence type="ECO:0000259" key="1">
    <source>
        <dbReference type="Pfam" id="PF04451"/>
    </source>
</evidence>
<dbReference type="InterPro" id="IPR016112">
    <property type="entry name" value="VP_dsDNA_II"/>
</dbReference>
<dbReference type="GO" id="GO:0005198">
    <property type="term" value="F:structural molecule activity"/>
    <property type="evidence" value="ECO:0007669"/>
    <property type="project" value="InterPro"/>
</dbReference>
<evidence type="ECO:0000259" key="2">
    <source>
        <dbReference type="Pfam" id="PF16903"/>
    </source>
</evidence>
<dbReference type="AlphaFoldDB" id="A0A6C0ECB7"/>
<evidence type="ECO:0000313" key="3">
    <source>
        <dbReference type="EMBL" id="QHT26744.1"/>
    </source>
</evidence>
<dbReference type="InterPro" id="IPR031654">
    <property type="entry name" value="Capsid_N"/>
</dbReference>
<evidence type="ECO:0008006" key="4">
    <source>
        <dbReference type="Google" id="ProtNLM"/>
    </source>
</evidence>
<feature type="domain" description="Major capsid protein N-terminal" evidence="2">
    <location>
        <begin position="25"/>
        <end position="225"/>
    </location>
</feature>
<proteinExistence type="predicted"/>
<dbReference type="SUPFAM" id="SSF49749">
    <property type="entry name" value="Group II dsDNA viruses VP"/>
    <property type="match status" value="2"/>
</dbReference>
<organism evidence="3">
    <name type="scientific">viral metagenome</name>
    <dbReference type="NCBI Taxonomy" id="1070528"/>
    <lineage>
        <taxon>unclassified sequences</taxon>
        <taxon>metagenomes</taxon>
        <taxon>organismal metagenomes</taxon>
    </lineage>
</organism>
<reference evidence="3" key="1">
    <citation type="journal article" date="2020" name="Nature">
        <title>Giant virus diversity and host interactions through global metagenomics.</title>
        <authorList>
            <person name="Schulz F."/>
            <person name="Roux S."/>
            <person name="Paez-Espino D."/>
            <person name="Jungbluth S."/>
            <person name="Walsh D.A."/>
            <person name="Denef V.J."/>
            <person name="McMahon K.D."/>
            <person name="Konstantinidis K.T."/>
            <person name="Eloe-Fadrosh E.A."/>
            <person name="Kyrpides N.C."/>
            <person name="Woyke T."/>
        </authorList>
    </citation>
    <scope>NUCLEOTIDE SEQUENCE</scope>
    <source>
        <strain evidence="3">GVMAG-M-3300023179-2</strain>
    </source>
</reference>
<dbReference type="Gene3D" id="2.70.9.10">
    <property type="entry name" value="Adenovirus Type 2 Hexon, domain 4"/>
    <property type="match status" value="1"/>
</dbReference>
<dbReference type="Gene3D" id="2.70.9.20">
    <property type="entry name" value="Major capsid protein Vp54"/>
    <property type="match status" value="1"/>
</dbReference>
<feature type="domain" description="Major capsid protein C-terminal" evidence="1">
    <location>
        <begin position="315"/>
        <end position="488"/>
    </location>
</feature>
<accession>A0A6C0ECB7</accession>
<protein>
    <recommendedName>
        <fullName evidence="4">Major capsid protein N-terminal domain-containing protein</fullName>
    </recommendedName>
</protein>
<dbReference type="EMBL" id="MN739801">
    <property type="protein sequence ID" value="QHT26744.1"/>
    <property type="molecule type" value="Genomic_DNA"/>
</dbReference>